<evidence type="ECO:0000313" key="1">
    <source>
        <dbReference type="EMBL" id="JAD32180.1"/>
    </source>
</evidence>
<dbReference type="EMBL" id="GBRH01265715">
    <property type="protein sequence ID" value="JAD32180.1"/>
    <property type="molecule type" value="Transcribed_RNA"/>
</dbReference>
<accession>A0A0A8Z611</accession>
<reference evidence="1" key="1">
    <citation type="submission" date="2014-09" db="EMBL/GenBank/DDBJ databases">
        <authorList>
            <person name="Magalhaes I.L.F."/>
            <person name="Oliveira U."/>
            <person name="Santos F.R."/>
            <person name="Vidigal T.H.D.A."/>
            <person name="Brescovit A.D."/>
            <person name="Santos A.J."/>
        </authorList>
    </citation>
    <scope>NUCLEOTIDE SEQUENCE</scope>
    <source>
        <tissue evidence="1">Shoot tissue taken approximately 20 cm above the soil surface</tissue>
    </source>
</reference>
<name>A0A0A8Z611_ARUDO</name>
<proteinExistence type="predicted"/>
<dbReference type="AlphaFoldDB" id="A0A0A8Z611"/>
<reference evidence="1" key="2">
    <citation type="journal article" date="2015" name="Data Brief">
        <title>Shoot transcriptome of the giant reed, Arundo donax.</title>
        <authorList>
            <person name="Barrero R.A."/>
            <person name="Guerrero F.D."/>
            <person name="Moolhuijzen P."/>
            <person name="Goolsby J.A."/>
            <person name="Tidwell J."/>
            <person name="Bellgard S.E."/>
            <person name="Bellgard M.I."/>
        </authorList>
    </citation>
    <scope>NUCLEOTIDE SEQUENCE</scope>
    <source>
        <tissue evidence="1">Shoot tissue taken approximately 20 cm above the soil surface</tissue>
    </source>
</reference>
<sequence length="48" mass="5175">MMPIGTGGGRVVRERACGARDVEDRIVRIMASWPGREFVAPRCASPGC</sequence>
<organism evidence="1">
    <name type="scientific">Arundo donax</name>
    <name type="common">Giant reed</name>
    <name type="synonym">Donax arundinaceus</name>
    <dbReference type="NCBI Taxonomy" id="35708"/>
    <lineage>
        <taxon>Eukaryota</taxon>
        <taxon>Viridiplantae</taxon>
        <taxon>Streptophyta</taxon>
        <taxon>Embryophyta</taxon>
        <taxon>Tracheophyta</taxon>
        <taxon>Spermatophyta</taxon>
        <taxon>Magnoliopsida</taxon>
        <taxon>Liliopsida</taxon>
        <taxon>Poales</taxon>
        <taxon>Poaceae</taxon>
        <taxon>PACMAD clade</taxon>
        <taxon>Arundinoideae</taxon>
        <taxon>Arundineae</taxon>
        <taxon>Arundo</taxon>
    </lineage>
</organism>
<protein>
    <submittedName>
        <fullName evidence="1">Uncharacterized protein</fullName>
    </submittedName>
</protein>